<evidence type="ECO:0000256" key="1">
    <source>
        <dbReference type="SAM" id="Phobius"/>
    </source>
</evidence>
<name>A0ABR7FKJ4_9FIRM</name>
<evidence type="ECO:0000313" key="2">
    <source>
        <dbReference type="EMBL" id="MBC5675740.1"/>
    </source>
</evidence>
<dbReference type="RefSeq" id="WP_028527781.1">
    <property type="nucleotide sequence ID" value="NZ_JACOOU010000020.1"/>
</dbReference>
<keyword evidence="1" id="KW-1133">Transmembrane helix</keyword>
<reference evidence="2 3" key="1">
    <citation type="submission" date="2020-08" db="EMBL/GenBank/DDBJ databases">
        <title>Genome public.</title>
        <authorList>
            <person name="Liu C."/>
            <person name="Sun Q."/>
        </authorList>
    </citation>
    <scope>NUCLEOTIDE SEQUENCE [LARGE SCALE GENOMIC DNA]</scope>
    <source>
        <strain evidence="2 3">NSJ-34</strain>
    </source>
</reference>
<dbReference type="EMBL" id="JACOOU010000020">
    <property type="protein sequence ID" value="MBC5675740.1"/>
    <property type="molecule type" value="Genomic_DNA"/>
</dbReference>
<keyword evidence="1" id="KW-0472">Membrane</keyword>
<keyword evidence="1" id="KW-0812">Transmembrane</keyword>
<organism evidence="2 3">
    <name type="scientific">Blautia celeris</name>
    <dbReference type="NCBI Taxonomy" id="2763026"/>
    <lineage>
        <taxon>Bacteria</taxon>
        <taxon>Bacillati</taxon>
        <taxon>Bacillota</taxon>
        <taxon>Clostridia</taxon>
        <taxon>Lachnospirales</taxon>
        <taxon>Lachnospiraceae</taxon>
        <taxon>Blautia</taxon>
    </lineage>
</organism>
<protein>
    <submittedName>
        <fullName evidence="2">Uncharacterized protein</fullName>
    </submittedName>
</protein>
<sequence>MLKKINSFINILIGGFIGAFIGGSIFRYLDYKNYPELFVMQSAPWYTGIQISGIALIVVLIICVLIKIIIRKKMNR</sequence>
<keyword evidence="3" id="KW-1185">Reference proteome</keyword>
<accession>A0ABR7FKJ4</accession>
<evidence type="ECO:0000313" key="3">
    <source>
        <dbReference type="Proteomes" id="UP000654573"/>
    </source>
</evidence>
<dbReference type="Proteomes" id="UP000654573">
    <property type="component" value="Unassembled WGS sequence"/>
</dbReference>
<comment type="caution">
    <text evidence="2">The sequence shown here is derived from an EMBL/GenBank/DDBJ whole genome shotgun (WGS) entry which is preliminary data.</text>
</comment>
<feature type="transmembrane region" description="Helical" evidence="1">
    <location>
        <begin position="49"/>
        <end position="70"/>
    </location>
</feature>
<feature type="transmembrane region" description="Helical" evidence="1">
    <location>
        <begin position="7"/>
        <end position="29"/>
    </location>
</feature>
<gene>
    <name evidence="2" type="ORF">H8S76_26310</name>
</gene>
<proteinExistence type="predicted"/>